<feature type="compositionally biased region" description="Basic and acidic residues" evidence="1">
    <location>
        <begin position="22"/>
        <end position="40"/>
    </location>
</feature>
<evidence type="ECO:0000256" key="1">
    <source>
        <dbReference type="SAM" id="MobiDB-lite"/>
    </source>
</evidence>
<evidence type="ECO:0000313" key="2">
    <source>
        <dbReference type="EMBL" id="KAG7562128.1"/>
    </source>
</evidence>
<dbReference type="InterPro" id="IPR050561">
    <property type="entry name" value="PTP"/>
</dbReference>
<dbReference type="CDD" id="cd14496">
    <property type="entry name" value="PTP_paladin"/>
    <property type="match status" value="1"/>
</dbReference>
<dbReference type="EMBL" id="JABELV010000038">
    <property type="protein sequence ID" value="KAG7562128.1"/>
    <property type="molecule type" value="Genomic_DNA"/>
</dbReference>
<accession>A0A8K0NP49</accession>
<feature type="compositionally biased region" description="Polar residues" evidence="1">
    <location>
        <begin position="48"/>
        <end position="72"/>
    </location>
</feature>
<dbReference type="InterPro" id="IPR029021">
    <property type="entry name" value="Prot-tyrosine_phosphatase-like"/>
</dbReference>
<feature type="region of interest" description="Disordered" evidence="1">
    <location>
        <begin position="1"/>
        <end position="87"/>
    </location>
</feature>
<gene>
    <name evidence="2" type="ORF">FFLO_02410</name>
</gene>
<comment type="caution">
    <text evidence="2">The sequence shown here is derived from an EMBL/GenBank/DDBJ whole genome shotgun (WGS) entry which is preliminary data.</text>
</comment>
<reference evidence="2" key="1">
    <citation type="submission" date="2020-04" db="EMBL/GenBank/DDBJ databases">
        <title>Analysis of mating type loci in Filobasidium floriforme.</title>
        <authorList>
            <person name="Nowrousian M."/>
        </authorList>
    </citation>
    <scope>NUCLEOTIDE SEQUENCE</scope>
    <source>
        <strain evidence="2">CBS 6242</strain>
    </source>
</reference>
<organism evidence="2 3">
    <name type="scientific">Filobasidium floriforme</name>
    <dbReference type="NCBI Taxonomy" id="5210"/>
    <lineage>
        <taxon>Eukaryota</taxon>
        <taxon>Fungi</taxon>
        <taxon>Dikarya</taxon>
        <taxon>Basidiomycota</taxon>
        <taxon>Agaricomycotina</taxon>
        <taxon>Tremellomycetes</taxon>
        <taxon>Filobasidiales</taxon>
        <taxon>Filobasidiaceae</taxon>
        <taxon>Filobasidium</taxon>
    </lineage>
</organism>
<dbReference type="PANTHER" id="PTHR23339">
    <property type="entry name" value="TYROSINE SPECIFIC PROTEIN PHOSPHATASE AND DUAL SPECIFICITY PROTEIN PHOSPHATASE"/>
    <property type="match status" value="1"/>
</dbReference>
<protein>
    <recommendedName>
        <fullName evidence="4">Paladin</fullName>
    </recommendedName>
</protein>
<evidence type="ECO:0008006" key="4">
    <source>
        <dbReference type="Google" id="ProtNLM"/>
    </source>
</evidence>
<feature type="region of interest" description="Disordered" evidence="1">
    <location>
        <begin position="213"/>
        <end position="242"/>
    </location>
</feature>
<dbReference type="SUPFAM" id="SSF52799">
    <property type="entry name" value="(Phosphotyrosine protein) phosphatases II"/>
    <property type="match status" value="3"/>
</dbReference>
<name>A0A8K0NP49_9TREE</name>
<evidence type="ECO:0000313" key="3">
    <source>
        <dbReference type="Proteomes" id="UP000812966"/>
    </source>
</evidence>
<sequence length="1465" mass="164817">MDKLSGFDLDQIAEHSASTNGSREDALKKADAGLARHDSVETLGHSPPSGTARRQSHTGSTRPHVSQPTNRIVSGGKDGLKPGRNNLMQGLVSPPISSAGRQPHNSLLDAVVGKSNVPRKQKPVGFKDKLKKEEGGIVKRRSGAVLARGPCSCTDHYPTGRALDLDFHLADAPNWRSPREESLNVYGVAQPTLSGVKSVLSLLGCRPEEISMPDLGRRDSNLNGNGSFADRRGSMDPTERPRKPSSAVWLCLREEPIILINTKPFVLRDWAAAKTTLTLSDRAENLEQIELKLKEDILRESRKNGGLILTHDELENGDLIPTWTSVDAGSVYTLRESFNRLQDEGWTVLYYRTPISADRPIEDNYLDAYVSVLQEIDPLNTCLVFNDGLGATRATYAMIAALIVRRKQYMSRDLDEPFSRHGSGISTPVPGLQANQFFKQAAQSQAQSATLLKLTRLISKTLENVSDAKTAATATDLLVTHPTLLESLRNAYMGNYQVILSLLSSIDQGRERKSLVDTLIENCDQVINLREVILEARLQYSISGVDEKTRVVWLDRAVQALERYFFLIAFASYIEEEDAGGTGRKFSEWLLDRPEIWNHIRALRRRGGSRLFVFSPINDLSLLSRVVLPHQHVLDIKGKESKPKGEVDQYENRVLGDEWSQYTIANRSGIILRAGTLLKSDQWQTDAAISSEHITGAVGFRHIPSSNLFALGSSHADSVRPILERVRTVLVNVKKILWINLREEPIVMINSDPYCLRRETMSLRNLKDYSGVSPSRLEIFDERLASDVIAELRTFDGKLLLHEESEDGYVRPTWEDVRQKEVQTLRQVMDAVRQHTDDVELQYIRLPITSRSVIEFDDIQSLIQICLRGDLEKDTAVILNDQLGRGRSTVISVIMNLIIRWIKRTRETGPSMPTRTPRLRPRPNSRSSWQIVNSCLRCLRHSGLEVKREVDDVIDQCGEAYNLREVIEDLYKQADAADNEKAKKYLIKQCKTALKIYLEMLQFQAYLAEVDLDAATEKVNFQQWTAAQPVFATFDEEIQHGSLEILMPIPTLDTLDGPASLDEAERFVLSRHGSILSSGTIIKSDLFLGLQKQSLPERIDGAANFREVPLLIPASGQAPSKRRLYGTGMPTAAGLRKALTRMEAQPQGPRHVVWTSLREEPVLYVAGIPYVLRLADKPITNIEAQGVENTVVEEQEKKFKQDVLTEIAETGRILLHDEIETTPGSFEVVPIYETVQDHEVMTPRELYEQVQSEGFNVEYQRYCVTDERSPIPAVFALLIGATQTHLKERDTDFVFNCQMGRGRTTTGMIVSSIIASVERAKEPLQMALEQDHSDEQMTSSVSFDDISEETIYKRGEYKMVLQLVSVLLHGREAKLIADRAADVISGVQNLREAVYDYKLKVDSMPDGPKRTATLRLGLNYLYRYAMLIVLAEYLLEDKESQQPSFSDWFEQKREVSRILSRQTLD</sequence>
<dbReference type="Pfam" id="PF14566">
    <property type="entry name" value="PTPlike_phytase"/>
    <property type="match status" value="3"/>
</dbReference>
<dbReference type="SMART" id="SM01301">
    <property type="entry name" value="PTPlike_phytase"/>
    <property type="match status" value="3"/>
</dbReference>
<dbReference type="Proteomes" id="UP000812966">
    <property type="component" value="Unassembled WGS sequence"/>
</dbReference>
<proteinExistence type="predicted"/>
<dbReference type="Gene3D" id="3.90.190.10">
    <property type="entry name" value="Protein tyrosine phosphatase superfamily"/>
    <property type="match status" value="3"/>
</dbReference>
<keyword evidence="3" id="KW-1185">Reference proteome</keyword>
<feature type="compositionally biased region" description="Basic and acidic residues" evidence="1">
    <location>
        <begin position="229"/>
        <end position="242"/>
    </location>
</feature>